<gene>
    <name evidence="1" type="ORF">M896_040200</name>
</gene>
<dbReference type="InParanoid" id="A0A0B2UKG9"/>
<dbReference type="GeneID" id="26261459"/>
<dbReference type="Proteomes" id="UP000031056">
    <property type="component" value="Unassembled WGS sequence"/>
</dbReference>
<reference evidence="1 2" key="1">
    <citation type="journal article" date="2014" name="MBio">
        <title>The Ordospora colligata genome; evolution of extreme reduction in microsporidia and host-to-parasite horizontal gene transfer.</title>
        <authorList>
            <person name="Pombert J.-F."/>
            <person name="Haag K.L."/>
            <person name="Beidas S."/>
            <person name="Ebert D."/>
            <person name="Keeling P.J."/>
        </authorList>
    </citation>
    <scope>NUCLEOTIDE SEQUENCE [LARGE SCALE GENOMIC DNA]</scope>
    <source>
        <strain evidence="1 2">OC4</strain>
    </source>
</reference>
<organism evidence="1 2">
    <name type="scientific">Ordospora colligata OC4</name>
    <dbReference type="NCBI Taxonomy" id="1354746"/>
    <lineage>
        <taxon>Eukaryota</taxon>
        <taxon>Fungi</taxon>
        <taxon>Fungi incertae sedis</taxon>
        <taxon>Microsporidia</taxon>
        <taxon>Ordosporidae</taxon>
        <taxon>Ordospora</taxon>
    </lineage>
</organism>
<proteinExistence type="predicted"/>
<comment type="caution">
    <text evidence="1">The sequence shown here is derived from an EMBL/GenBank/DDBJ whole genome shotgun (WGS) entry which is preliminary data.</text>
</comment>
<dbReference type="InterPro" id="IPR027417">
    <property type="entry name" value="P-loop_NTPase"/>
</dbReference>
<dbReference type="STRING" id="1354746.A0A0B2UKG9"/>
<keyword evidence="2" id="KW-1185">Reference proteome</keyword>
<protein>
    <recommendedName>
        <fullName evidence="3">ATPase AAA-type core domain-containing protein</fullName>
    </recommendedName>
</protein>
<name>A0A0B2UKG9_9MICR</name>
<accession>A0A0B2UKG9</accession>
<dbReference type="HOGENOM" id="CLU_078003_0_0_1"/>
<dbReference type="SUPFAM" id="SSF52540">
    <property type="entry name" value="P-loop containing nucleoside triphosphate hydrolases"/>
    <property type="match status" value="1"/>
</dbReference>
<sequence length="284" mass="33282">MAIENLRRLYNSFARHTNQIYLRIEEMCAINSFVKSEKLVLHICGNPGTGKTHVTTNTLKCEFMYINYYTEKNIFEIIKKSTSLVVVIDEFDKYYHERNNECLQMMAYLRKKNRKIITLSNNLRMPSEALFFKPYTSLDMELILKQKVTEQYTEEILNNTLIKMISRRFGPSGDLRSLFKHIQDVIAEKILIAESQILGNPSTIDSSIKTCNHTNIALQDIQIDKNGFSDQPGNFHHETIRSLISNSKKLSKIEIYSKYLNECHEMKIPSYDRVDFNIIYDMYN</sequence>
<dbReference type="EMBL" id="JOKQ01000004">
    <property type="protein sequence ID" value="KHN69828.1"/>
    <property type="molecule type" value="Genomic_DNA"/>
</dbReference>
<dbReference type="AlphaFoldDB" id="A0A0B2UKG9"/>
<dbReference type="RefSeq" id="XP_014563870.1">
    <property type="nucleotide sequence ID" value="XM_014708384.1"/>
</dbReference>
<dbReference type="Gene3D" id="3.40.50.300">
    <property type="entry name" value="P-loop containing nucleotide triphosphate hydrolases"/>
    <property type="match status" value="1"/>
</dbReference>
<evidence type="ECO:0000313" key="1">
    <source>
        <dbReference type="EMBL" id="KHN69828.1"/>
    </source>
</evidence>
<evidence type="ECO:0008006" key="3">
    <source>
        <dbReference type="Google" id="ProtNLM"/>
    </source>
</evidence>
<dbReference type="OrthoDB" id="1926878at2759"/>
<evidence type="ECO:0000313" key="2">
    <source>
        <dbReference type="Proteomes" id="UP000031056"/>
    </source>
</evidence>
<dbReference type="VEuPathDB" id="MicrosporidiaDB:M896_040200"/>